<feature type="domain" description="DUF2231" evidence="2">
    <location>
        <begin position="7"/>
        <end position="154"/>
    </location>
</feature>
<feature type="transmembrane region" description="Helical" evidence="1">
    <location>
        <begin position="87"/>
        <end position="107"/>
    </location>
</feature>
<proteinExistence type="predicted"/>
<dbReference type="RefSeq" id="WP_122199360.1">
    <property type="nucleotide sequence ID" value="NZ_JBHSKC010000011.1"/>
</dbReference>
<organism evidence="3 4">
    <name type="scientific">Actinomadura harenae</name>
    <dbReference type="NCBI Taxonomy" id="2483351"/>
    <lineage>
        <taxon>Bacteria</taxon>
        <taxon>Bacillati</taxon>
        <taxon>Actinomycetota</taxon>
        <taxon>Actinomycetes</taxon>
        <taxon>Streptosporangiales</taxon>
        <taxon>Thermomonosporaceae</taxon>
        <taxon>Actinomadura</taxon>
    </lineage>
</organism>
<dbReference type="AlphaFoldDB" id="A0A3M2LGF6"/>
<dbReference type="InterPro" id="IPR017440">
    <property type="entry name" value="Cit_synth/succinyl-CoA_lig_AS"/>
</dbReference>
<keyword evidence="4" id="KW-1185">Reference proteome</keyword>
<sequence>MPATVWGLPVHPLVVHLVVFLIPLVALAGLVVALWPRARRVAAPWVLGLTTLGAVSVPMATSSGEGLEKRVPHSALVEKHAELADGLLPFVAGLWLALAVIVAVAWYSRRAASAPRWATAVTVVAAVLTVGASAATGVQVVRIGHSGAKATWHDVGQERSGR</sequence>
<name>A0A3M2LGF6_9ACTN</name>
<protein>
    <recommendedName>
        <fullName evidence="2">DUF2231 domain-containing protein</fullName>
    </recommendedName>
</protein>
<feature type="transmembrane region" description="Helical" evidence="1">
    <location>
        <begin position="13"/>
        <end position="35"/>
    </location>
</feature>
<keyword evidence="1" id="KW-1133">Transmembrane helix</keyword>
<dbReference type="InterPro" id="IPR019251">
    <property type="entry name" value="DUF2231_TM"/>
</dbReference>
<evidence type="ECO:0000259" key="2">
    <source>
        <dbReference type="Pfam" id="PF09990"/>
    </source>
</evidence>
<reference evidence="3 4" key="1">
    <citation type="submission" date="2018-10" db="EMBL/GenBank/DDBJ databases">
        <title>Isolation from soil.</title>
        <authorList>
            <person name="Hu J."/>
        </authorList>
    </citation>
    <scope>NUCLEOTIDE SEQUENCE [LARGE SCALE GENOMIC DNA]</scope>
    <source>
        <strain evidence="3 4">NEAU-Ht49</strain>
    </source>
</reference>
<accession>A0A3M2LGF6</accession>
<evidence type="ECO:0000313" key="3">
    <source>
        <dbReference type="EMBL" id="RMI36577.1"/>
    </source>
</evidence>
<dbReference type="PROSITE" id="PS00399">
    <property type="entry name" value="SUCCINYL_COA_LIG_2"/>
    <property type="match status" value="1"/>
</dbReference>
<comment type="caution">
    <text evidence="3">The sequence shown here is derived from an EMBL/GenBank/DDBJ whole genome shotgun (WGS) entry which is preliminary data.</text>
</comment>
<keyword evidence="1" id="KW-0472">Membrane</keyword>
<keyword evidence="1" id="KW-0812">Transmembrane</keyword>
<feature type="transmembrane region" description="Helical" evidence="1">
    <location>
        <begin position="42"/>
        <end position="61"/>
    </location>
</feature>
<evidence type="ECO:0000313" key="4">
    <source>
        <dbReference type="Proteomes" id="UP000282674"/>
    </source>
</evidence>
<dbReference type="EMBL" id="RFFG01000132">
    <property type="protein sequence ID" value="RMI36577.1"/>
    <property type="molecule type" value="Genomic_DNA"/>
</dbReference>
<dbReference type="Pfam" id="PF09990">
    <property type="entry name" value="DUF2231"/>
    <property type="match status" value="1"/>
</dbReference>
<dbReference type="Proteomes" id="UP000282674">
    <property type="component" value="Unassembled WGS sequence"/>
</dbReference>
<dbReference type="OrthoDB" id="4864772at2"/>
<gene>
    <name evidence="3" type="ORF">EBO15_38275</name>
</gene>
<evidence type="ECO:0000256" key="1">
    <source>
        <dbReference type="SAM" id="Phobius"/>
    </source>
</evidence>